<dbReference type="Proteomes" id="UP000010866">
    <property type="component" value="Chromosome"/>
</dbReference>
<dbReference type="EMBL" id="CP003362">
    <property type="protein sequence ID" value="AGB49076.1"/>
    <property type="molecule type" value="Genomic_DNA"/>
</dbReference>
<sequence>MAKDKILSEIKQAETNARIMVDNAAKEKNDRISKARVEAREIIKQAEVDAHKSSQSTLRSAEHELASQKQKIIEEGIKEADIVAKNAKAKVDQAAENLISEFERAIHA</sequence>
<feature type="coiled-coil region" evidence="1">
    <location>
        <begin position="10"/>
        <end position="45"/>
    </location>
</feature>
<accession>L0KVB2</accession>
<reference evidence="3" key="1">
    <citation type="submission" date="2012-02" db="EMBL/GenBank/DDBJ databases">
        <title>Complete sequence of chromosome of Methanomethylovorans hollandica DSM 15978.</title>
        <authorList>
            <person name="Lucas S."/>
            <person name="Copeland A."/>
            <person name="Lapidus A."/>
            <person name="Glavina del Rio T."/>
            <person name="Dalin E."/>
            <person name="Tice H."/>
            <person name="Bruce D."/>
            <person name="Goodwin L."/>
            <person name="Pitluck S."/>
            <person name="Peters L."/>
            <person name="Mikhailova N."/>
            <person name="Held B."/>
            <person name="Kyrpides N."/>
            <person name="Mavromatis K."/>
            <person name="Ivanova N."/>
            <person name="Brettin T."/>
            <person name="Detter J.C."/>
            <person name="Han C."/>
            <person name="Larimer F."/>
            <person name="Land M."/>
            <person name="Hauser L."/>
            <person name="Markowitz V."/>
            <person name="Cheng J.-F."/>
            <person name="Hugenholtz P."/>
            <person name="Woyke T."/>
            <person name="Wu D."/>
            <person name="Spring S."/>
            <person name="Schroeder M."/>
            <person name="Brambilla E."/>
            <person name="Klenk H.-P."/>
            <person name="Eisen J.A."/>
        </authorList>
    </citation>
    <scope>NUCLEOTIDE SEQUENCE [LARGE SCALE GENOMIC DNA]</scope>
    <source>
        <strain evidence="3">DSM 15978 / NBRC 107637 / DMS1</strain>
    </source>
</reference>
<dbReference type="AlphaFoldDB" id="L0KVB2"/>
<dbReference type="KEGG" id="mhz:Metho_0833"/>
<name>L0KVB2_METHD</name>
<gene>
    <name evidence="2" type="ordered locus">Metho_0833</name>
</gene>
<dbReference type="InterPro" id="IPR014275">
    <property type="entry name" value="ATPase_A1A0-cplx_hsu"/>
</dbReference>
<keyword evidence="1" id="KW-0175">Coiled coil</keyword>
<dbReference type="HOGENOM" id="CLU_149095_1_1_2"/>
<evidence type="ECO:0000256" key="1">
    <source>
        <dbReference type="SAM" id="Coils"/>
    </source>
</evidence>
<evidence type="ECO:0000313" key="2">
    <source>
        <dbReference type="EMBL" id="AGB49076.1"/>
    </source>
</evidence>
<dbReference type="RefSeq" id="WP_015324243.1">
    <property type="nucleotide sequence ID" value="NC_019977.1"/>
</dbReference>
<dbReference type="STRING" id="867904.Metho_0833"/>
<keyword evidence="3" id="KW-1185">Reference proteome</keyword>
<dbReference type="Gene3D" id="1.20.5.2950">
    <property type="match status" value="1"/>
</dbReference>
<dbReference type="OrthoDB" id="147599at2157"/>
<dbReference type="GeneID" id="14408126"/>
<dbReference type="NCBIfam" id="TIGR02926">
    <property type="entry name" value="AhaH"/>
    <property type="match status" value="1"/>
</dbReference>
<proteinExistence type="predicted"/>
<organism evidence="2 3">
    <name type="scientific">Methanomethylovorans hollandica (strain DSM 15978 / NBRC 107637 / DMS1)</name>
    <dbReference type="NCBI Taxonomy" id="867904"/>
    <lineage>
        <taxon>Archaea</taxon>
        <taxon>Methanobacteriati</taxon>
        <taxon>Methanobacteriota</taxon>
        <taxon>Stenosarchaea group</taxon>
        <taxon>Methanomicrobia</taxon>
        <taxon>Methanosarcinales</taxon>
        <taxon>Methanosarcinaceae</taxon>
        <taxon>Methanomethylovorans</taxon>
    </lineage>
</organism>
<protein>
    <submittedName>
        <fullName evidence="2">ATP synthase, H subunit</fullName>
    </submittedName>
</protein>
<evidence type="ECO:0000313" key="3">
    <source>
        <dbReference type="Proteomes" id="UP000010866"/>
    </source>
</evidence>